<dbReference type="GO" id="GO:0006310">
    <property type="term" value="P:DNA recombination"/>
    <property type="evidence" value="ECO:0007669"/>
    <property type="project" value="UniProtKB-KW"/>
</dbReference>
<dbReference type="EMBL" id="JARJLG010000045">
    <property type="protein sequence ID" value="KAJ7761560.1"/>
    <property type="molecule type" value="Genomic_DNA"/>
</dbReference>
<reference evidence="2" key="1">
    <citation type="submission" date="2023-03" db="EMBL/GenBank/DDBJ databases">
        <title>Massive genome expansion in bonnet fungi (Mycena s.s.) driven by repeated elements and novel gene families across ecological guilds.</title>
        <authorList>
            <consortium name="Lawrence Berkeley National Laboratory"/>
            <person name="Harder C.B."/>
            <person name="Miyauchi S."/>
            <person name="Viragh M."/>
            <person name="Kuo A."/>
            <person name="Thoen E."/>
            <person name="Andreopoulos B."/>
            <person name="Lu D."/>
            <person name="Skrede I."/>
            <person name="Drula E."/>
            <person name="Henrissat B."/>
            <person name="Morin E."/>
            <person name="Kohler A."/>
            <person name="Barry K."/>
            <person name="LaButti K."/>
            <person name="Morin E."/>
            <person name="Salamov A."/>
            <person name="Lipzen A."/>
            <person name="Mereny Z."/>
            <person name="Hegedus B."/>
            <person name="Baldrian P."/>
            <person name="Stursova M."/>
            <person name="Weitz H."/>
            <person name="Taylor A."/>
            <person name="Grigoriev I.V."/>
            <person name="Nagy L.G."/>
            <person name="Martin F."/>
            <person name="Kauserud H."/>
        </authorList>
    </citation>
    <scope>NUCLEOTIDE SEQUENCE</scope>
    <source>
        <strain evidence="2">CBHHK188m</strain>
    </source>
</reference>
<feature type="non-terminal residue" evidence="2">
    <location>
        <position position="1"/>
    </location>
</feature>
<dbReference type="AlphaFoldDB" id="A0AAD7JBT7"/>
<proteinExistence type="predicted"/>
<accession>A0AAD7JBT7</accession>
<evidence type="ECO:0000256" key="1">
    <source>
        <dbReference type="ARBA" id="ARBA00023172"/>
    </source>
</evidence>
<organism evidence="2 3">
    <name type="scientific">Mycena maculata</name>
    <dbReference type="NCBI Taxonomy" id="230809"/>
    <lineage>
        <taxon>Eukaryota</taxon>
        <taxon>Fungi</taxon>
        <taxon>Dikarya</taxon>
        <taxon>Basidiomycota</taxon>
        <taxon>Agaricomycotina</taxon>
        <taxon>Agaricomycetes</taxon>
        <taxon>Agaricomycetidae</taxon>
        <taxon>Agaricales</taxon>
        <taxon>Marasmiineae</taxon>
        <taxon>Mycenaceae</taxon>
        <taxon>Mycena</taxon>
    </lineage>
</organism>
<dbReference type="GO" id="GO:0015074">
    <property type="term" value="P:DNA integration"/>
    <property type="evidence" value="ECO:0007669"/>
    <property type="project" value="InterPro"/>
</dbReference>
<evidence type="ECO:0000313" key="3">
    <source>
        <dbReference type="Proteomes" id="UP001215280"/>
    </source>
</evidence>
<sequence>CDTQNLDGKTKNVGDIRLAFTSAHKMRAAMTWTFNQFPRMAKVSWHQSKVTGNFVGNPSISDVVSKYMMAVKRRKVHAGEIATSARAIEPELLRKLYHFNNSNERLFLRQYAAGSSIAKHDGGRACRMMWLIYLLGLNCMLRIDEIIKMKAHHIRLHPTKSDCIIITLDYRKTHQFGGVQPFYIWKLPRGEEHLCLYRAYAQWQAVLQGENPLHTGYLFRKIGSGDRVNYQKDEPIASADVLEMFRNHLIDIKVNDLPYGTHSFRHGGCQYFATQRRWSICDICQWGGWSTEFSNLTIVRYLIGWNDNPVVDRESFFDPNCPLQIRCSNCGRTCNCA</sequence>
<dbReference type="SUPFAM" id="SSF56349">
    <property type="entry name" value="DNA breaking-rejoining enzymes"/>
    <property type="match status" value="1"/>
</dbReference>
<keyword evidence="3" id="KW-1185">Reference proteome</keyword>
<evidence type="ECO:0008006" key="4">
    <source>
        <dbReference type="Google" id="ProtNLM"/>
    </source>
</evidence>
<dbReference type="Proteomes" id="UP001215280">
    <property type="component" value="Unassembled WGS sequence"/>
</dbReference>
<dbReference type="InterPro" id="IPR013762">
    <property type="entry name" value="Integrase-like_cat_sf"/>
</dbReference>
<gene>
    <name evidence="2" type="ORF">DFH07DRAFT_739944</name>
</gene>
<dbReference type="GO" id="GO:0003677">
    <property type="term" value="F:DNA binding"/>
    <property type="evidence" value="ECO:0007669"/>
    <property type="project" value="InterPro"/>
</dbReference>
<comment type="caution">
    <text evidence="2">The sequence shown here is derived from an EMBL/GenBank/DDBJ whole genome shotgun (WGS) entry which is preliminary data.</text>
</comment>
<keyword evidence="1" id="KW-0233">DNA recombination</keyword>
<protein>
    <recommendedName>
        <fullName evidence="4">Tyr recombinase domain-containing protein</fullName>
    </recommendedName>
</protein>
<dbReference type="InterPro" id="IPR011010">
    <property type="entry name" value="DNA_brk_join_enz"/>
</dbReference>
<dbReference type="Gene3D" id="1.10.443.10">
    <property type="entry name" value="Intergrase catalytic core"/>
    <property type="match status" value="1"/>
</dbReference>
<name>A0AAD7JBT7_9AGAR</name>
<evidence type="ECO:0000313" key="2">
    <source>
        <dbReference type="EMBL" id="KAJ7761560.1"/>
    </source>
</evidence>